<dbReference type="PIRSF" id="PIRSF000660">
    <property type="entry name" value="Ser/Thr_PK_GCN2"/>
    <property type="match status" value="1"/>
</dbReference>
<dbReference type="PANTHER" id="PTHR11042">
    <property type="entry name" value="EUKARYOTIC TRANSLATION INITIATION FACTOR 2-ALPHA KINASE EIF2-ALPHA KINASE -RELATED"/>
    <property type="match status" value="1"/>
</dbReference>
<reference evidence="16" key="1">
    <citation type="journal article" date="2020" name="Stud. Mycol.">
        <title>101 Dothideomycetes genomes: a test case for predicting lifestyles and emergence of pathogens.</title>
        <authorList>
            <person name="Haridas S."/>
            <person name="Albert R."/>
            <person name="Binder M."/>
            <person name="Bloem J."/>
            <person name="Labutti K."/>
            <person name="Salamov A."/>
            <person name="Andreopoulos B."/>
            <person name="Baker S."/>
            <person name="Barry K."/>
            <person name="Bills G."/>
            <person name="Bluhm B."/>
            <person name="Cannon C."/>
            <person name="Castanera R."/>
            <person name="Culley D."/>
            <person name="Daum C."/>
            <person name="Ezra D."/>
            <person name="Gonzalez J."/>
            <person name="Henrissat B."/>
            <person name="Kuo A."/>
            <person name="Liang C."/>
            <person name="Lipzen A."/>
            <person name="Lutzoni F."/>
            <person name="Magnuson J."/>
            <person name="Mondo S."/>
            <person name="Nolan M."/>
            <person name="Ohm R."/>
            <person name="Pangilinan J."/>
            <person name="Park H.-J."/>
            <person name="Ramirez L."/>
            <person name="Alfaro M."/>
            <person name="Sun H."/>
            <person name="Tritt A."/>
            <person name="Yoshinaga Y."/>
            <person name="Zwiers L.-H."/>
            <person name="Turgeon B."/>
            <person name="Goodwin S."/>
            <person name="Spatafora J."/>
            <person name="Crous P."/>
            <person name="Grigoriev I."/>
        </authorList>
    </citation>
    <scope>NUCLEOTIDE SEQUENCE</scope>
    <source>
        <strain evidence="16">CBS 122681</strain>
    </source>
</reference>
<keyword evidence="17" id="KW-1185">Reference proteome</keyword>
<dbReference type="InterPro" id="IPR006575">
    <property type="entry name" value="RWD_dom"/>
</dbReference>
<feature type="region of interest" description="Disordered" evidence="13">
    <location>
        <begin position="650"/>
        <end position="686"/>
    </location>
</feature>
<dbReference type="InterPro" id="IPR017441">
    <property type="entry name" value="Protein_kinase_ATP_BS"/>
</dbReference>
<feature type="region of interest" description="Disordered" evidence="13">
    <location>
        <begin position="700"/>
        <end position="745"/>
    </location>
</feature>
<feature type="region of interest" description="Disordered" evidence="13">
    <location>
        <begin position="1466"/>
        <end position="1489"/>
    </location>
</feature>
<dbReference type="SMART" id="SM00220">
    <property type="entry name" value="S_TKc"/>
    <property type="match status" value="1"/>
</dbReference>
<evidence type="ECO:0000259" key="14">
    <source>
        <dbReference type="PROSITE" id="PS50011"/>
    </source>
</evidence>
<feature type="region of interest" description="Disordered" evidence="13">
    <location>
        <begin position="1"/>
        <end position="45"/>
    </location>
</feature>
<dbReference type="SUPFAM" id="SSF56112">
    <property type="entry name" value="Protein kinase-like (PK-like)"/>
    <property type="match status" value="2"/>
</dbReference>
<dbReference type="InterPro" id="IPR036621">
    <property type="entry name" value="Anticodon-bd_dom_sf"/>
</dbReference>
<evidence type="ECO:0000259" key="15">
    <source>
        <dbReference type="PROSITE" id="PS50908"/>
    </source>
</evidence>
<dbReference type="InterPro" id="IPR024435">
    <property type="entry name" value="HisRS-related_dom"/>
</dbReference>
<dbReference type="PROSITE" id="PS00107">
    <property type="entry name" value="PROTEIN_KINASE_ATP"/>
    <property type="match status" value="1"/>
</dbReference>
<dbReference type="Gene3D" id="1.10.510.10">
    <property type="entry name" value="Transferase(Phosphotransferase) domain 1"/>
    <property type="match status" value="2"/>
</dbReference>
<feature type="compositionally biased region" description="Low complexity" evidence="13">
    <location>
        <begin position="1475"/>
        <end position="1489"/>
    </location>
</feature>
<dbReference type="InterPro" id="IPR045864">
    <property type="entry name" value="aa-tRNA-synth_II/BPL/LPL"/>
</dbReference>
<feature type="compositionally biased region" description="Polar residues" evidence="13">
    <location>
        <begin position="12"/>
        <end position="24"/>
    </location>
</feature>
<feature type="compositionally biased region" description="Polar residues" evidence="13">
    <location>
        <begin position="32"/>
        <end position="45"/>
    </location>
</feature>
<dbReference type="OrthoDB" id="341578at2759"/>
<evidence type="ECO:0000313" key="17">
    <source>
        <dbReference type="Proteomes" id="UP000799324"/>
    </source>
</evidence>
<dbReference type="PANTHER" id="PTHR11042:SF136">
    <property type="entry name" value="EIF-2-ALPHA KINASE GCN2"/>
    <property type="match status" value="1"/>
</dbReference>
<dbReference type="FunFam" id="3.30.930.10:FF:000074">
    <property type="entry name" value="Serine/threonine-protein kinase gcn2"/>
    <property type="match status" value="1"/>
</dbReference>
<proteinExistence type="inferred from homology"/>
<dbReference type="Pfam" id="PF00069">
    <property type="entry name" value="Pkinase"/>
    <property type="match status" value="3"/>
</dbReference>
<name>A0A6A6SWQ2_9PLEO</name>
<evidence type="ECO:0000256" key="4">
    <source>
        <dbReference type="ARBA" id="ARBA00022741"/>
    </source>
</evidence>
<dbReference type="FunFam" id="3.10.110.10:FF:000050">
    <property type="entry name" value="eIF-2-alpha kinase GCN2"/>
    <property type="match status" value="1"/>
</dbReference>
<dbReference type="SUPFAM" id="SSF55681">
    <property type="entry name" value="Class II aaRS and biotin synthetases"/>
    <property type="match status" value="1"/>
</dbReference>
<dbReference type="PROSITE" id="PS50011">
    <property type="entry name" value="PROTEIN_KINASE_DOM"/>
    <property type="match status" value="2"/>
</dbReference>
<comment type="catalytic activity">
    <reaction evidence="8">
        <text>L-threonyl-[protein] + ATP = O-phospho-L-threonyl-[protein] + ADP + H(+)</text>
        <dbReference type="Rhea" id="RHEA:46608"/>
        <dbReference type="Rhea" id="RHEA-COMP:11060"/>
        <dbReference type="Rhea" id="RHEA-COMP:11605"/>
        <dbReference type="ChEBI" id="CHEBI:15378"/>
        <dbReference type="ChEBI" id="CHEBI:30013"/>
        <dbReference type="ChEBI" id="CHEBI:30616"/>
        <dbReference type="ChEBI" id="CHEBI:61977"/>
        <dbReference type="ChEBI" id="CHEBI:456216"/>
        <dbReference type="EC" id="2.7.11.1"/>
    </reaction>
</comment>
<dbReference type="GO" id="GO:0005737">
    <property type="term" value="C:cytoplasm"/>
    <property type="evidence" value="ECO:0007669"/>
    <property type="project" value="TreeGrafter"/>
</dbReference>
<evidence type="ECO:0000256" key="8">
    <source>
        <dbReference type="ARBA" id="ARBA00047899"/>
    </source>
</evidence>
<feature type="region of interest" description="Disordered" evidence="13">
    <location>
        <begin position="184"/>
        <end position="242"/>
    </location>
</feature>
<feature type="compositionally biased region" description="Basic and acidic residues" evidence="13">
    <location>
        <begin position="185"/>
        <end position="222"/>
    </location>
</feature>
<feature type="domain" description="Protein kinase" evidence="14">
    <location>
        <begin position="579"/>
        <end position="954"/>
    </location>
</feature>
<feature type="binding site" evidence="11">
    <location>
        <position position="608"/>
    </location>
    <ligand>
        <name>ATP</name>
        <dbReference type="ChEBI" id="CHEBI:30616"/>
    </ligand>
</feature>
<keyword evidence="6 11" id="KW-0067">ATP-binding</keyword>
<evidence type="ECO:0000256" key="5">
    <source>
        <dbReference type="ARBA" id="ARBA00022777"/>
    </source>
</evidence>
<dbReference type="InterPro" id="IPR011009">
    <property type="entry name" value="Kinase-like_dom_sf"/>
</dbReference>
<dbReference type="Gene3D" id="3.30.930.10">
    <property type="entry name" value="Bira Bifunctional Protein, Domain 2"/>
    <property type="match status" value="1"/>
</dbReference>
<feature type="domain" description="Protein kinase" evidence="14">
    <location>
        <begin position="246"/>
        <end position="532"/>
    </location>
</feature>
<keyword evidence="4 11" id="KW-0547">Nucleotide-binding</keyword>
<sequence length="1617" mass="181530">MAPPKTPRKPNQLPNVSTPQSITSAMGKLSAKENQSGRPTDGNAQAQEDELEVLKAIYMEDFAETEAKGAWSKTTDRVLHLKLKSFSNEDITVTLIAKITATYPKSLPNLSIEGTGKLRQKTQQRLQALLRTRPKELVGEVMIHDIATSIQDILEDDVTSREQDDTFENLGAERAVHEAAAAELAKQHEEELQRKRDEERAEEERSLRQMVNEEMRRKELMNKRKSKPTSLTPTSYFPGGNNDSHVSFDRLVSFETEGRRIECTAVEGLLPFRTGPATENLLVKPVGAPSPVTLVLKRISVGTEKSSNQAQLKKAVMAVEEELEYIKRLGQSEFMGVLDFKIEQLPGSGWEINILVEYANKGALHDKLEDDGHLAVAKVRSWTIELLEALDFYHRNSMIHKRINPNNILLRKSSTGGLSAKLADGGFQQSLHDLRDLSRGEQPFTTSRSAFWIPAELSQDPRKTRKTDVWDLGVVFLQMLFGLEVPLKYNSPKDLSDAVGCSEPLQEMLRKFFKPDPKKRPSAFDLIPCEFLRDNVPVHEQPPTPGRSRHSSTSFNLRGLRRESSTGLGNTFSRYASDWVEAGRLGKGGYGEVVKARNKLDGRTYAIKKIRQKSASALTEVLSEVMLLSRLNHPSIVRYYTAWPEEEVSADLDQDDQSSMTFTRDESGSESELSPGNTGVDGGFGRSTGGLDFISSNRIEFGSDDEDEEDDDGAIVFGSDTDDENAIASTPDPQSPLAKKRTMSSSMPTRPVRTILYIQMEFCEKQTLRDLIRKGLYEEPEEYWRLFRQMLEGLAHVHSHGIIHRDLKPDNVFIDVAKTPKIGDFGLATSGQYQRAERSLAATTQLDGEMTRSVGTALYVAPELRSEAGGNYTDKVDMYSVGIIFFEMCHPLKTAMERDHVIRGLRERKYELPAEFESPELLLQGSIITSLISHRPSERPNCAELLRSGKVPLQIEDESVKEALKALSDRDSPHYTKMMAALFSQKPDTQAKDFAWDMAAGAGSKGIKPNDILLQNLVKDHLATIFRGHGAVESNRQLLIPWSNHYANNNVVKLFDPSGTLVQLPYDLTLPYARSIGRGASFLEKTFTIGSVYRDSYTGGPPRSNGEADFDILSYDTLDLALKEAEVLKVIDEVIDEFPSLAATQMCFHLNHADLLDLVMDYCRINVPLRPAVKEALSKLNIQGNDWQKIRNELRAPEIGIPSTSLDDLARFNWRETPEKAFSKLRRLFEGTKYLDRTHAIFAHLNSVVSYMKHWIIKRKMYISVLSSFNEKFYTGGVLFQCLFDTKKREVLAAGGRYDRLIEEYRPKGLSHTRSIGGYHAVGMNLGWDRIVNSMARHLKKPGKSAFLKKQAEEDTPAISWMPRRCDCLVASFDPTTLRSTGVKMVADLIAQGFSTELSIDAHSVEDLLRYYRDDKHSWIIVIKHGVGPDKPDVKAKSIAKKEDTDLRSADVFNYLRNELRDREAREGSAAQRLSKAAPAPSSASATPKANVDVLMAQHRSKKSNKWSIVEAAQARSAELLSSFQEGSPIAAIEAKDEVMSLIRETRLSDPDSWRKAIQSLRVEERKYMQELHDLLLGYASKWREDGSQGLSRGGEGGKAFVYNFRTGRCLLYDLEN</sequence>
<evidence type="ECO:0000256" key="10">
    <source>
        <dbReference type="PIRSR" id="PIRSR000660-1"/>
    </source>
</evidence>
<dbReference type="Gene3D" id="3.10.110.10">
    <property type="entry name" value="Ubiquitin Conjugating Enzyme"/>
    <property type="match status" value="1"/>
</dbReference>
<feature type="binding site" evidence="12">
    <location>
        <position position="609"/>
    </location>
    <ligand>
        <name>ATP</name>
        <dbReference type="ChEBI" id="CHEBI:30616"/>
    </ligand>
</feature>
<dbReference type="GO" id="GO:0000077">
    <property type="term" value="P:DNA damage checkpoint signaling"/>
    <property type="evidence" value="ECO:0007669"/>
    <property type="project" value="InterPro"/>
</dbReference>
<feature type="domain" description="RWD" evidence="15">
    <location>
        <begin position="49"/>
        <end position="157"/>
    </location>
</feature>
<dbReference type="InterPro" id="IPR000719">
    <property type="entry name" value="Prot_kinase_dom"/>
</dbReference>
<evidence type="ECO:0000256" key="7">
    <source>
        <dbReference type="ARBA" id="ARBA00037982"/>
    </source>
</evidence>
<dbReference type="SUPFAM" id="SSF54495">
    <property type="entry name" value="UBC-like"/>
    <property type="match status" value="1"/>
</dbReference>
<dbReference type="InterPro" id="IPR050339">
    <property type="entry name" value="CC_SR_Kinase"/>
</dbReference>
<feature type="compositionally biased region" description="Acidic residues" evidence="13">
    <location>
        <begin position="702"/>
        <end position="713"/>
    </location>
</feature>
<evidence type="ECO:0000256" key="9">
    <source>
        <dbReference type="ARBA" id="ARBA00048679"/>
    </source>
</evidence>
<evidence type="ECO:0000256" key="2">
    <source>
        <dbReference type="ARBA" id="ARBA00022527"/>
    </source>
</evidence>
<dbReference type="Pfam" id="PF13393">
    <property type="entry name" value="tRNA-synt_His"/>
    <property type="match status" value="1"/>
</dbReference>
<accession>A0A6A6SWQ2</accession>
<dbReference type="Pfam" id="PF05773">
    <property type="entry name" value="RWD"/>
    <property type="match status" value="1"/>
</dbReference>
<dbReference type="GO" id="GO:0009893">
    <property type="term" value="P:positive regulation of metabolic process"/>
    <property type="evidence" value="ECO:0007669"/>
    <property type="project" value="UniProtKB-ARBA"/>
</dbReference>
<dbReference type="CDD" id="cd14012">
    <property type="entry name" value="PK_eIF2AK_GCN2_rpt1"/>
    <property type="match status" value="1"/>
</dbReference>
<feature type="compositionally biased region" description="Polar residues" evidence="13">
    <location>
        <begin position="228"/>
        <end position="242"/>
    </location>
</feature>
<dbReference type="Proteomes" id="UP000799324">
    <property type="component" value="Unassembled WGS sequence"/>
</dbReference>
<dbReference type="CDD" id="cd14046">
    <property type="entry name" value="STKc_EIF2AK4_GCN2_rpt2"/>
    <property type="match status" value="1"/>
</dbReference>
<dbReference type="Gene3D" id="3.40.50.800">
    <property type="entry name" value="Anticodon-binding domain"/>
    <property type="match status" value="1"/>
</dbReference>
<dbReference type="GO" id="GO:0005634">
    <property type="term" value="C:nucleus"/>
    <property type="evidence" value="ECO:0007669"/>
    <property type="project" value="TreeGrafter"/>
</dbReference>
<keyword evidence="2" id="KW-0723">Serine/threonine-protein kinase</keyword>
<dbReference type="CDD" id="cd23823">
    <property type="entry name" value="RWD_GCN2"/>
    <property type="match status" value="1"/>
</dbReference>
<gene>
    <name evidence="16" type="ORF">K491DRAFT_781345</name>
</gene>
<dbReference type="InterPro" id="IPR016135">
    <property type="entry name" value="UBQ-conjugating_enzyme/RWD"/>
</dbReference>
<dbReference type="Pfam" id="PF12745">
    <property type="entry name" value="HGTP_anticodon2"/>
    <property type="match status" value="1"/>
</dbReference>
<dbReference type="InterPro" id="IPR008271">
    <property type="entry name" value="Ser/Thr_kinase_AS"/>
</dbReference>
<comment type="similarity">
    <text evidence="7">Belongs to the protein kinase superfamily. Ser/Thr protein kinase family. GCN2 subfamily.</text>
</comment>
<organism evidence="16 17">
    <name type="scientific">Lophiostoma macrostomum CBS 122681</name>
    <dbReference type="NCBI Taxonomy" id="1314788"/>
    <lineage>
        <taxon>Eukaryota</taxon>
        <taxon>Fungi</taxon>
        <taxon>Dikarya</taxon>
        <taxon>Ascomycota</taxon>
        <taxon>Pezizomycotina</taxon>
        <taxon>Dothideomycetes</taxon>
        <taxon>Pleosporomycetidae</taxon>
        <taxon>Pleosporales</taxon>
        <taxon>Lophiostomataceae</taxon>
        <taxon>Lophiostoma</taxon>
    </lineage>
</organism>
<dbReference type="SMART" id="SM00591">
    <property type="entry name" value="RWD"/>
    <property type="match status" value="1"/>
</dbReference>
<keyword evidence="3" id="KW-0808">Transferase</keyword>
<dbReference type="InterPro" id="IPR041715">
    <property type="entry name" value="HisRS-like_core"/>
</dbReference>
<protein>
    <recommendedName>
        <fullName evidence="1">non-specific serine/threonine protein kinase</fullName>
        <ecNumber evidence="1">2.7.11.1</ecNumber>
    </recommendedName>
</protein>
<dbReference type="PROSITE" id="PS00108">
    <property type="entry name" value="PROTEIN_KINASE_ST"/>
    <property type="match status" value="1"/>
</dbReference>
<dbReference type="GO" id="GO:0004694">
    <property type="term" value="F:eukaryotic translation initiation factor 2alpha kinase activity"/>
    <property type="evidence" value="ECO:0007669"/>
    <property type="project" value="InterPro"/>
</dbReference>
<evidence type="ECO:0000256" key="11">
    <source>
        <dbReference type="PIRSR" id="PIRSR000660-2"/>
    </source>
</evidence>
<evidence type="ECO:0000256" key="1">
    <source>
        <dbReference type="ARBA" id="ARBA00012513"/>
    </source>
</evidence>
<evidence type="ECO:0000256" key="13">
    <source>
        <dbReference type="SAM" id="MobiDB-lite"/>
    </source>
</evidence>
<dbReference type="EC" id="2.7.11.1" evidence="1"/>
<dbReference type="PROSITE" id="PS50908">
    <property type="entry name" value="RWD"/>
    <property type="match status" value="1"/>
</dbReference>
<evidence type="ECO:0000256" key="3">
    <source>
        <dbReference type="ARBA" id="ARBA00022679"/>
    </source>
</evidence>
<dbReference type="EMBL" id="MU004409">
    <property type="protein sequence ID" value="KAF2652136.1"/>
    <property type="molecule type" value="Genomic_DNA"/>
</dbReference>
<dbReference type="FunFam" id="1.10.510.10:FF:000821">
    <property type="entry name" value="Serine/threonine-protein kinase gcn2"/>
    <property type="match status" value="1"/>
</dbReference>
<dbReference type="FunFam" id="3.30.200.20:FF:000379">
    <property type="entry name" value="eIF-2-alpha kinase GCN2"/>
    <property type="match status" value="1"/>
</dbReference>
<comment type="catalytic activity">
    <reaction evidence="9">
        <text>L-seryl-[protein] + ATP = O-phospho-L-seryl-[protein] + ADP + H(+)</text>
        <dbReference type="Rhea" id="RHEA:17989"/>
        <dbReference type="Rhea" id="RHEA-COMP:9863"/>
        <dbReference type="Rhea" id="RHEA-COMP:11604"/>
        <dbReference type="ChEBI" id="CHEBI:15378"/>
        <dbReference type="ChEBI" id="CHEBI:29999"/>
        <dbReference type="ChEBI" id="CHEBI:30616"/>
        <dbReference type="ChEBI" id="CHEBI:83421"/>
        <dbReference type="ChEBI" id="CHEBI:456216"/>
        <dbReference type="EC" id="2.7.11.1"/>
    </reaction>
</comment>
<keyword evidence="5 16" id="KW-0418">Kinase</keyword>
<evidence type="ECO:0000256" key="6">
    <source>
        <dbReference type="ARBA" id="ARBA00022840"/>
    </source>
</evidence>
<feature type="active site" description="Proton acceptor" evidence="10">
    <location>
        <position position="806"/>
    </location>
</feature>
<evidence type="ECO:0000256" key="12">
    <source>
        <dbReference type="PROSITE-ProRule" id="PRU10141"/>
    </source>
</evidence>
<evidence type="ECO:0000313" key="16">
    <source>
        <dbReference type="EMBL" id="KAF2652136.1"/>
    </source>
</evidence>
<dbReference type="InterPro" id="IPR016255">
    <property type="entry name" value="Gcn2"/>
</dbReference>
<dbReference type="Gene3D" id="3.30.200.20">
    <property type="entry name" value="Phosphorylase Kinase, domain 1"/>
    <property type="match status" value="1"/>
</dbReference>
<feature type="binding site" evidence="11">
    <location>
        <begin position="585"/>
        <end position="593"/>
    </location>
    <ligand>
        <name>ATP</name>
        <dbReference type="ChEBI" id="CHEBI:30616"/>
    </ligand>
</feature>
<dbReference type="GO" id="GO:0005524">
    <property type="term" value="F:ATP binding"/>
    <property type="evidence" value="ECO:0007669"/>
    <property type="project" value="UniProtKB-UniRule"/>
</dbReference>